<keyword evidence="2" id="KW-1185">Reference proteome</keyword>
<organism evidence="1 2">
    <name type="scientific">Nelumbo nucifera</name>
    <name type="common">Sacred lotus</name>
    <dbReference type="NCBI Taxonomy" id="4432"/>
    <lineage>
        <taxon>Eukaryota</taxon>
        <taxon>Viridiplantae</taxon>
        <taxon>Streptophyta</taxon>
        <taxon>Embryophyta</taxon>
        <taxon>Tracheophyta</taxon>
        <taxon>Spermatophyta</taxon>
        <taxon>Magnoliopsida</taxon>
        <taxon>Proteales</taxon>
        <taxon>Nelumbonaceae</taxon>
        <taxon>Nelumbo</taxon>
    </lineage>
</organism>
<proteinExistence type="predicted"/>
<dbReference type="Proteomes" id="UP000607653">
    <property type="component" value="Unassembled WGS sequence"/>
</dbReference>
<sequence length="215" mass="24783">MCCCPRTRETRLPEMDANKTQTWRITVRARAKSFDFKFRASRLLSSCRLFESRFSLRVKLRGFLFKVKSETADSELGHAGWPSMKSKFLRFVGKFRGRRAEKKVTSDAKIPKFRNRENKSTTKHLINSSIVEDVAFLSRPITEKDLKEILIHIFTLLINLSMLLKKCLATRPNFSAIVAAVVTCLVGFSLNQLNLGGHITNAAWKVWNRFVYLSY</sequence>
<dbReference type="AlphaFoldDB" id="A0A822YIW1"/>
<evidence type="ECO:0000313" key="1">
    <source>
        <dbReference type="EMBL" id="DAD32432.1"/>
    </source>
</evidence>
<evidence type="ECO:0000313" key="2">
    <source>
        <dbReference type="Proteomes" id="UP000607653"/>
    </source>
</evidence>
<protein>
    <submittedName>
        <fullName evidence="1">Uncharacterized protein</fullName>
    </submittedName>
</protein>
<accession>A0A822YIW1</accession>
<name>A0A822YIW1_NELNU</name>
<gene>
    <name evidence="1" type="ORF">HUJ06_011283</name>
</gene>
<comment type="caution">
    <text evidence="1">The sequence shown here is derived from an EMBL/GenBank/DDBJ whole genome shotgun (WGS) entry which is preliminary data.</text>
</comment>
<dbReference type="EMBL" id="DUZY01000003">
    <property type="protein sequence ID" value="DAD32432.1"/>
    <property type="molecule type" value="Genomic_DNA"/>
</dbReference>
<reference evidence="1 2" key="1">
    <citation type="journal article" date="2020" name="Mol. Biol. Evol.">
        <title>Distinct Expression and Methylation Patterns for Genes with Different Fates following a Single Whole-Genome Duplication in Flowering Plants.</title>
        <authorList>
            <person name="Shi T."/>
            <person name="Rahmani R.S."/>
            <person name="Gugger P.F."/>
            <person name="Wang M."/>
            <person name="Li H."/>
            <person name="Zhang Y."/>
            <person name="Li Z."/>
            <person name="Wang Q."/>
            <person name="Van de Peer Y."/>
            <person name="Marchal K."/>
            <person name="Chen J."/>
        </authorList>
    </citation>
    <scope>NUCLEOTIDE SEQUENCE [LARGE SCALE GENOMIC DNA]</scope>
    <source>
        <tissue evidence="1">Leaf</tissue>
    </source>
</reference>